<sequence length="80" mass="8990">MWIIHRGDWIIVVKLRDGMVAHTKKIDLYVGNTVLTYNAPRGQSFAILLLGVEKPSGDGTGIQIDEWLNSRGWKLEGPDE</sequence>
<accession>A0A7L8ZJS5</accession>
<evidence type="ECO:0000313" key="2">
    <source>
        <dbReference type="Proteomes" id="UP000593993"/>
    </source>
</evidence>
<proteinExistence type="predicted"/>
<dbReference type="EMBL" id="MT939253">
    <property type="protein sequence ID" value="QOI68813.1"/>
    <property type="molecule type" value="Genomic_DNA"/>
</dbReference>
<protein>
    <submittedName>
        <fullName evidence="1">Uncharacterized protein</fullName>
    </submittedName>
</protein>
<organism evidence="1 2">
    <name type="scientific">Klebsiella phage vB_KpnM_Seu621</name>
    <dbReference type="NCBI Taxonomy" id="2776831"/>
    <lineage>
        <taxon>Viruses</taxon>
        <taxon>Duplodnaviria</taxon>
        <taxon>Heunggongvirae</taxon>
        <taxon>Uroviricota</taxon>
        <taxon>Caudoviricetes</taxon>
        <taxon>Vequintavirinae</taxon>
        <taxon>Mydovirus</taxon>
        <taxon>Mydovirus KpS8</taxon>
    </lineage>
</organism>
<gene>
    <name evidence="1" type="ORF">phage621_00260</name>
</gene>
<name>A0A7L8ZJS5_9CAUD</name>
<reference evidence="1 2" key="1">
    <citation type="submission" date="2020-08" db="EMBL/GenBank/DDBJ databases">
        <authorList>
            <person name="Gorodnichev R.B."/>
            <person name="Kornienko M.A."/>
            <person name="Kuptsov N.S."/>
            <person name="Guliaev A.S."/>
            <person name="Veselovsky V.V."/>
            <person name="Kostryukova E.S."/>
            <person name="Ilina E.N."/>
            <person name="Shitikov E.A."/>
            <person name="Manolov A.I."/>
            <person name="Bespiatykh D.A."/>
        </authorList>
    </citation>
    <scope>NUCLEOTIDE SEQUENCE [LARGE SCALE GENOMIC DNA]</scope>
</reference>
<dbReference type="Proteomes" id="UP000593993">
    <property type="component" value="Genome"/>
</dbReference>
<evidence type="ECO:0000313" key="1">
    <source>
        <dbReference type="EMBL" id="QOI68813.1"/>
    </source>
</evidence>